<evidence type="ECO:0000256" key="11">
    <source>
        <dbReference type="ARBA" id="ARBA00023134"/>
    </source>
</evidence>
<evidence type="ECO:0000256" key="4">
    <source>
        <dbReference type="ARBA" id="ARBA00022448"/>
    </source>
</evidence>
<evidence type="ECO:0000256" key="15">
    <source>
        <dbReference type="ARBA" id="ARBA00037794"/>
    </source>
</evidence>
<dbReference type="SUPFAM" id="SSF52540">
    <property type="entry name" value="P-loop containing nucleoside triphosphate hydrolases"/>
    <property type="match status" value="1"/>
</dbReference>
<comment type="subcellular location">
    <subcellularLocation>
        <location evidence="15">Golgi apparatus membrane</location>
        <topology evidence="15">Lipid-anchor</topology>
    </subcellularLocation>
</comment>
<evidence type="ECO:0000313" key="20">
    <source>
        <dbReference type="Ensembl" id="ENSDARP00000039309"/>
    </source>
</evidence>
<reference evidence="22" key="7">
    <citation type="journal article" date="2015" name="Nat. Commun.">
        <title>RFX transcription factors are essential for hearing in mice.</title>
        <authorList>
            <person name="Elkon R."/>
            <person name="Milon B."/>
            <person name="Morrison L."/>
            <person name="Shah M."/>
            <person name="Vijayakumar S."/>
            <person name="Racherla M."/>
            <person name="Leitch C.C."/>
            <person name="Silipino L."/>
            <person name="Hadi S."/>
            <person name="Weiss-Gayet M."/>
            <person name="Barras E."/>
            <person name="Schmid C.D."/>
            <person name="Ait-Lounis A."/>
            <person name="Barnes A."/>
            <person name="Song Y."/>
            <person name="Eisenman D.J."/>
            <person name="Eliyahu E."/>
            <person name="Frolenkov G.I."/>
            <person name="Strome S.E."/>
            <person name="Durand B."/>
            <person name="Zaghloul N.A."/>
            <person name="Jones S.M."/>
            <person name="Reith W."/>
            <person name="Hertzano R."/>
        </authorList>
    </citation>
    <scope>NUCLEOTIDE SEQUENCE</scope>
</reference>
<dbReference type="InterPro" id="IPR050227">
    <property type="entry name" value="Rab"/>
</dbReference>
<keyword evidence="7" id="KW-0378">Hydrolase</keyword>
<dbReference type="FunFam" id="3.40.50.300:FF:000707">
    <property type="entry name" value="RAB36, member RAS oncogene family"/>
    <property type="match status" value="1"/>
</dbReference>
<dbReference type="GO" id="GO:0046872">
    <property type="term" value="F:metal ion binding"/>
    <property type="evidence" value="ECO:0007669"/>
    <property type="project" value="UniProtKB-KW"/>
</dbReference>
<reference evidence="22" key="1">
    <citation type="journal article" date="2004" name="Comp. Funct. Genomics">
        <title>Comparative analysis of the testis and ovary transcriptomes in zebrafish by combining experimental and computational tools.</title>
        <authorList>
            <person name="Li Y."/>
            <person name="Chia J.M."/>
            <person name="Bartfai R."/>
            <person name="Christoffels A."/>
            <person name="Yue G.H."/>
            <person name="Ding K."/>
            <person name="Ho M.Y."/>
            <person name="Hill J.A."/>
            <person name="Stupka E."/>
            <person name="Orban L."/>
        </authorList>
    </citation>
    <scope>NUCLEOTIDE SEQUENCE</scope>
</reference>
<reference evidence="22" key="6">
    <citation type="journal article" date="2013" name="PLoS ONE">
        <title>RNA-sequencing analysis of TCDD-induced responses in zebrafish liver reveals high relatedness to in vivo mammalian models and conserved biological pathways.</title>
        <authorList>
            <person name="Li Z.H."/>
            <person name="Xu H."/>
            <person name="Zheng W."/>
            <person name="Lam S.H."/>
            <person name="Gong Z."/>
        </authorList>
    </citation>
    <scope>NUCLEOTIDE SEQUENCE</scope>
</reference>
<proteinExistence type="evidence at protein level"/>
<dbReference type="Reactome" id="R-DRE-8873719">
    <property type="pathway name" value="RAB geranylgeranylation"/>
</dbReference>
<evidence type="ECO:0000256" key="3">
    <source>
        <dbReference type="ARBA" id="ARBA00011984"/>
    </source>
</evidence>
<dbReference type="eggNOG" id="KOG0094">
    <property type="taxonomic scope" value="Eukaryota"/>
</dbReference>
<evidence type="ECO:0000256" key="14">
    <source>
        <dbReference type="ARBA" id="ARBA00023289"/>
    </source>
</evidence>
<evidence type="ECO:0000313" key="19">
    <source>
        <dbReference type="EMBL" id="AAI27571.1"/>
    </source>
</evidence>
<keyword evidence="12" id="KW-0472">Membrane</keyword>
<dbReference type="PROSITE" id="PS51419">
    <property type="entry name" value="RAB"/>
    <property type="match status" value="1"/>
</dbReference>
<evidence type="ECO:0000256" key="7">
    <source>
        <dbReference type="ARBA" id="ARBA00022801"/>
    </source>
</evidence>
<dbReference type="InterPro" id="IPR001806">
    <property type="entry name" value="Small_GTPase"/>
</dbReference>
<evidence type="ECO:0000256" key="9">
    <source>
        <dbReference type="ARBA" id="ARBA00022927"/>
    </source>
</evidence>
<comment type="similarity">
    <text evidence="2">Belongs to the small GTPase superfamily. Rab family.</text>
</comment>
<dbReference type="GO" id="GO:0016192">
    <property type="term" value="P:vesicle-mediated transport"/>
    <property type="evidence" value="ECO:0000318"/>
    <property type="project" value="GO_Central"/>
</dbReference>
<dbReference type="GeneTree" id="ENSGT00940000159687"/>
<dbReference type="CTD" id="9609"/>
<dbReference type="ExpressionAtlas" id="A0PJQ5">
    <property type="expression patterns" value="baseline"/>
</dbReference>
<name>A0PJQ5_DANRE</name>
<dbReference type="GO" id="GO:0003925">
    <property type="term" value="F:G protein activity"/>
    <property type="evidence" value="ECO:0007669"/>
    <property type="project" value="UniProtKB-EC"/>
</dbReference>
<dbReference type="NCBIfam" id="TIGR00231">
    <property type="entry name" value="small_GTP"/>
    <property type="match status" value="1"/>
</dbReference>
<dbReference type="SMR" id="A0PJQ5"/>
<keyword evidence="24" id="KW-1267">Proteomics identification</keyword>
<dbReference type="EMBL" id="BC127570">
    <property type="protein sequence ID" value="AAI27571.1"/>
    <property type="molecule type" value="mRNA"/>
</dbReference>
<reference evidence="22" key="11">
    <citation type="submission" date="2025-04" db="UniProtKB">
        <authorList>
            <consortium name="RefSeq"/>
        </authorList>
    </citation>
    <scope>IDENTIFICATION</scope>
</reference>
<reference evidence="22" key="3">
    <citation type="journal article" date="2008" name="PLoS ONE">
        <title>Transcriptomic analyses reveal novel genes with sexually dimorphic expression in the zebrafish gonad and brain.</title>
        <authorList>
            <person name="Sreenivasan R."/>
            <person name="Cai M."/>
            <person name="Bartfai R."/>
            <person name="Wang X."/>
            <person name="Christoffels A."/>
            <person name="Orban L."/>
        </authorList>
    </citation>
    <scope>NUCLEOTIDE SEQUENCE</scope>
</reference>
<dbReference type="InterPro" id="IPR027417">
    <property type="entry name" value="P-loop_NTPase"/>
</dbReference>
<reference evidence="22" key="10">
    <citation type="journal article" date="2021" name="Int. J. Mol. Sci.">
        <title>Proper Balance of Small GTPase rab10 Is Critical for PGC Migration in Zebrafish.</title>
        <authorList>
            <person name="Mo C."/>
            <person name="Li W."/>
            <person name="Jia K."/>
            <person name="Liu W."/>
            <person name="Yi M."/>
        </authorList>
    </citation>
    <scope>NUCLEOTIDE SEQUENCE</scope>
</reference>
<reference evidence="20 21" key="5">
    <citation type="journal article" date="2013" name="Nature">
        <title>The zebrafish reference genome sequence and its relationship to the human genome.</title>
        <authorList>
            <consortium name="Genome Reference Consortium Zebrafish"/>
            <person name="Howe K."/>
            <person name="Clark M.D."/>
            <person name="Torroja C.F."/>
            <person name="Torrance J."/>
            <person name="Berthelot C."/>
            <person name="Muffato M."/>
            <person name="Collins J.E."/>
            <person name="Humphray S."/>
            <person name="McLaren K."/>
            <person name="Matthews L."/>
            <person name="McLaren S."/>
            <person name="Sealy I."/>
            <person name="Caccamo M."/>
            <person name="Churcher C."/>
            <person name="Scott C."/>
            <person name="Barrett J.C."/>
            <person name="Koch R."/>
            <person name="Rauch G.J."/>
            <person name="White S."/>
            <person name="Chow W."/>
            <person name="Kilian B."/>
            <person name="Quintais L.T."/>
            <person name="Guerra-Assuncao J.A."/>
            <person name="Zhou Y."/>
            <person name="Gu Y."/>
            <person name="Yen J."/>
            <person name="Vogel J.H."/>
            <person name="Eyre T."/>
            <person name="Redmond S."/>
            <person name="Banerjee R."/>
            <person name="Chi J."/>
            <person name="Fu B."/>
            <person name="Langley E."/>
            <person name="Maguire S.F."/>
            <person name="Laird G.K."/>
            <person name="Lloyd D."/>
            <person name="Kenyon E."/>
            <person name="Donaldson S."/>
            <person name="Sehra H."/>
            <person name="Almeida-King J."/>
            <person name="Loveland J."/>
            <person name="Trevanion S."/>
            <person name="Jones M."/>
            <person name="Quail M."/>
            <person name="Willey D."/>
            <person name="Hunt A."/>
            <person name="Burton J."/>
            <person name="Sims S."/>
            <person name="McLay K."/>
            <person name="Plumb B."/>
            <person name="Davis J."/>
            <person name="Clee C."/>
            <person name="Oliver K."/>
            <person name="Clark R."/>
            <person name="Riddle C."/>
            <person name="Elliot D."/>
            <person name="Eliott D."/>
            <person name="Threadgold G."/>
            <person name="Harden G."/>
            <person name="Ware D."/>
            <person name="Begum S."/>
            <person name="Mortimore B."/>
            <person name="Mortimer B."/>
            <person name="Kerry G."/>
            <person name="Heath P."/>
            <person name="Phillimore B."/>
            <person name="Tracey A."/>
            <person name="Corby N."/>
            <person name="Dunn M."/>
            <person name="Johnson C."/>
            <person name="Wood J."/>
            <person name="Clark S."/>
            <person name="Pelan S."/>
            <person name="Griffiths G."/>
            <person name="Smith M."/>
            <person name="Glithero R."/>
            <person name="Howden P."/>
            <person name="Barker N."/>
            <person name="Lloyd C."/>
            <person name="Stevens C."/>
            <person name="Harley J."/>
            <person name="Holt K."/>
            <person name="Panagiotidis G."/>
            <person name="Lovell J."/>
            <person name="Beasley H."/>
            <person name="Henderson C."/>
            <person name="Gordon D."/>
            <person name="Auger K."/>
            <person name="Wright D."/>
            <person name="Collins J."/>
            <person name="Raisen C."/>
            <person name="Dyer L."/>
            <person name="Leung K."/>
            <person name="Robertson L."/>
            <person name="Ambridge K."/>
            <person name="Leongamornlert D."/>
            <person name="McGuire S."/>
            <person name="Gilderthorp R."/>
            <person name="Griffiths C."/>
            <person name="Manthravadi D."/>
            <person name="Nichol S."/>
            <person name="Barker G."/>
            <person name="Whitehead S."/>
            <person name="Kay M."/>
            <person name="Brown J."/>
            <person name="Murnane C."/>
            <person name="Gray E."/>
            <person name="Humphries M."/>
            <person name="Sycamore N."/>
            <person name="Barker D."/>
            <person name="Saunders D."/>
            <person name="Wallis J."/>
            <person name="Babbage A."/>
            <person name="Hammond S."/>
            <person name="Mashreghi-Mohammadi M."/>
            <person name="Barr L."/>
            <person name="Martin S."/>
            <person name="Wray P."/>
            <person name="Ellington A."/>
            <person name="Matthews N."/>
            <person name="Ellwood M."/>
            <person name="Woodmansey R."/>
            <person name="Clark G."/>
            <person name="Cooper J."/>
            <person name="Cooper J."/>
            <person name="Tromans A."/>
            <person name="Grafham D."/>
            <person name="Skuce C."/>
            <person name="Pandian R."/>
            <person name="Andrews R."/>
            <person name="Harrison E."/>
            <person name="Kimberley A."/>
            <person name="Garnett J."/>
            <person name="Fosker N."/>
            <person name="Hall R."/>
            <person name="Garner P."/>
            <person name="Kelly D."/>
            <person name="Bird C."/>
            <person name="Palmer S."/>
            <person name="Gehring I."/>
            <person name="Berger A."/>
            <person name="Dooley C.M."/>
            <person name="Ersan-Urun Z."/>
            <person name="Eser C."/>
            <person name="Geiger H."/>
            <person name="Geisler M."/>
            <person name="Karotki L."/>
            <person name="Kirn A."/>
            <person name="Konantz J."/>
            <person name="Konantz M."/>
            <person name="Oberlander M."/>
            <person name="Rudolph-Geiger S."/>
            <person name="Teucke M."/>
            <person name="Lanz C."/>
            <person name="Raddatz G."/>
            <person name="Osoegawa K."/>
            <person name="Zhu B."/>
            <person name="Rapp A."/>
            <person name="Widaa S."/>
            <person name="Langford C."/>
            <person name="Yang F."/>
            <person name="Schuster S.C."/>
            <person name="Carter N.P."/>
            <person name="Harrow J."/>
            <person name="Ning Z."/>
            <person name="Herrero J."/>
            <person name="Searle S.M."/>
            <person name="Enright A."/>
            <person name="Geisler R."/>
            <person name="Plasterk R.H."/>
            <person name="Lee C."/>
            <person name="Westerfield M."/>
            <person name="de Jong P.J."/>
            <person name="Zon L.I."/>
            <person name="Postlethwait J.H."/>
            <person name="Nusslein-Volhard C."/>
            <person name="Hubbard T.J."/>
            <person name="Roest Crollius H."/>
            <person name="Rogers J."/>
            <person name="Stemple D.L."/>
        </authorList>
    </citation>
    <scope>NUCLEOTIDE SEQUENCE [LARGE SCALE GENOMIC DNA]</scope>
    <source>
        <strain evidence="20">Tuebingen</strain>
    </source>
</reference>
<evidence type="ECO:0000256" key="16">
    <source>
        <dbReference type="ARBA" id="ARBA00047660"/>
    </source>
</evidence>
<dbReference type="PaxDb" id="7955-ENSDARP00000039309"/>
<dbReference type="STRING" id="7955.ENSDARP00000039309"/>
<keyword evidence="6" id="KW-0547">Nucleotide-binding</keyword>
<reference evidence="19" key="2">
    <citation type="submission" date="2006-11" db="EMBL/GenBank/DDBJ databases">
        <authorList>
            <consortium name="NIH - Zebrafish Gene Collection (ZGC) project"/>
        </authorList>
    </citation>
    <scope>NUCLEOTIDE SEQUENCE [LARGE SCALE MRNA]</scope>
    <source>
        <tissue evidence="19">Kidney</tissue>
    </source>
</reference>
<keyword evidence="4" id="KW-0813">Transport</keyword>
<comment type="cofactor">
    <cofactor evidence="1">
        <name>Mg(2+)</name>
        <dbReference type="ChEBI" id="CHEBI:18420"/>
    </cofactor>
</comment>
<evidence type="ECO:0000256" key="8">
    <source>
        <dbReference type="ARBA" id="ARBA00022842"/>
    </source>
</evidence>
<dbReference type="IntAct" id="A0PJQ5">
    <property type="interactions" value="1"/>
</dbReference>
<evidence type="ECO:0007829" key="24">
    <source>
        <dbReference type="PeptideAtlas" id="A0PJQ5"/>
    </source>
</evidence>
<evidence type="ECO:0000256" key="12">
    <source>
        <dbReference type="ARBA" id="ARBA00023136"/>
    </source>
</evidence>
<dbReference type="Bgee" id="ENSDARG00000014058">
    <property type="expression patterns" value="Expressed in testis and 14 other cell types or tissues"/>
</dbReference>
<dbReference type="HOGENOM" id="CLU_041217_22_1_1"/>
<evidence type="ECO:0000313" key="22">
    <source>
        <dbReference type="RefSeq" id="NP_001073128.1"/>
    </source>
</evidence>
<dbReference type="GO" id="GO:0000139">
    <property type="term" value="C:Golgi membrane"/>
    <property type="evidence" value="ECO:0007669"/>
    <property type="project" value="UniProtKB-SubCell"/>
</dbReference>
<dbReference type="SMART" id="SM00175">
    <property type="entry name" value="RAB"/>
    <property type="match status" value="1"/>
</dbReference>
<comment type="catalytic activity">
    <reaction evidence="16">
        <text>GTP + H2O = GDP + phosphate + H(+)</text>
        <dbReference type="Rhea" id="RHEA:19669"/>
        <dbReference type="ChEBI" id="CHEBI:15377"/>
        <dbReference type="ChEBI" id="CHEBI:15378"/>
        <dbReference type="ChEBI" id="CHEBI:37565"/>
        <dbReference type="ChEBI" id="CHEBI:43474"/>
        <dbReference type="ChEBI" id="CHEBI:58189"/>
        <dbReference type="EC" id="3.6.5.2"/>
    </reaction>
    <physiologicalReaction direction="left-to-right" evidence="16">
        <dbReference type="Rhea" id="RHEA:19670"/>
    </physiologicalReaction>
</comment>
<evidence type="ECO:0000256" key="18">
    <source>
        <dbReference type="ARBA" id="ARBA00067830"/>
    </source>
</evidence>
<keyword evidence="21" id="KW-1185">Reference proteome</keyword>
<dbReference type="OMA" id="FKCIAAA"/>
<evidence type="ECO:0000313" key="23">
    <source>
        <dbReference type="ZFIN" id="ZDB-GENE-040910-5"/>
    </source>
</evidence>
<comment type="function">
    <text evidence="17">The small GTPases Rab are key regulators of intracellular membrane trafficking, from the formation of transport vesicles to their fusion with membranes. Rabs cycle between an inactive GDP-bound form and an active GTP-bound form that is able to recruit to membranes different sets of downstream effectors directly responsible for vesicle formation, movement, tethering and fusion.</text>
</comment>
<evidence type="ECO:0000256" key="2">
    <source>
        <dbReference type="ARBA" id="ARBA00006270"/>
    </source>
</evidence>
<keyword evidence="10" id="KW-0333">Golgi apparatus</keyword>
<dbReference type="KEGG" id="dre:780839"/>
<dbReference type="PROSITE" id="PS51421">
    <property type="entry name" value="RAS"/>
    <property type="match status" value="1"/>
</dbReference>
<evidence type="ECO:0000256" key="13">
    <source>
        <dbReference type="ARBA" id="ARBA00023288"/>
    </source>
</evidence>
<reference evidence="22" key="9">
    <citation type="journal article" date="2019" name="PLoS ONE">
        <title>CiliaCarta: An integrated and validated compendium of ciliary genes.</title>
        <authorList>
            <person name="van Dam T.J.P."/>
            <person name="Kennedy J."/>
            <person name="van der Lee R."/>
            <person name="de Vrieze E."/>
            <person name="Wunderlich K.A."/>
            <person name="Rix S."/>
            <person name="Dougherty G.W."/>
            <person name="Lambacher N.J."/>
            <person name="Li C."/>
            <person name="Jensen V.L."/>
            <person name="Leroux M.R."/>
            <person name="Hjeij R."/>
            <person name="Horn N."/>
            <person name="Texier Y."/>
            <person name="Wissinger Y."/>
            <person name="van Reeuwijk J."/>
            <person name="Wheway G."/>
            <person name="Knapp B."/>
            <person name="Scheel J.F."/>
            <person name="Franco B."/>
            <person name="Mans D.A."/>
            <person name="van Wijk E."/>
            <person name="Kepes F."/>
            <person name="Slaats G.G."/>
            <person name="Toedt G."/>
            <person name="Kremer H."/>
            <person name="Omran H."/>
            <person name="Szymanska K."/>
            <person name="Koutroumpas K."/>
            <person name="Ueffing M."/>
            <person name="Nguyen T.T."/>
            <person name="Letteboer S.J.F."/>
            <person name="Oud M.M."/>
            <person name="van Beersum S.E.C."/>
            <person name="Schmidts M."/>
            <person name="Beales P.L."/>
            <person name="Lu Q."/>
            <person name="Giles R.H."/>
            <person name="Szklarczyk R."/>
            <person name="Russell R.B."/>
            <person name="Gibson T.J."/>
            <person name="Johnson C.A."/>
            <person name="Blacque O.E."/>
            <person name="Wolfrum U."/>
            <person name="Boldt K."/>
            <person name="Roepman R."/>
            <person name="Hernandez-Hernandez V."/>
            <person name="Huynen M.A."/>
        </authorList>
    </citation>
    <scope>NUCLEOTIDE SEQUENCE</scope>
</reference>
<dbReference type="AlphaFoldDB" id="A0PJQ5"/>
<dbReference type="EC" id="3.6.5.2" evidence="3"/>
<accession>A0PJQ5</accession>
<dbReference type="PANTHER" id="PTHR47977">
    <property type="entry name" value="RAS-RELATED PROTEIN RAB"/>
    <property type="match status" value="1"/>
</dbReference>
<reference evidence="20" key="4">
    <citation type="submission" date="2012-02" db="UniProtKB">
        <authorList>
            <consortium name="Ensembl"/>
        </authorList>
    </citation>
    <scope>IDENTIFICATION</scope>
    <source>
        <strain evidence="20">Tuebingen</strain>
    </source>
</reference>
<dbReference type="OrthoDB" id="413584at2759"/>
<evidence type="ECO:0000256" key="5">
    <source>
        <dbReference type="ARBA" id="ARBA00022723"/>
    </source>
</evidence>
<evidence type="ECO:0000256" key="6">
    <source>
        <dbReference type="ARBA" id="ARBA00022741"/>
    </source>
</evidence>
<keyword evidence="5" id="KW-0479">Metal-binding</keyword>
<keyword evidence="11" id="KW-0342">GTP-binding</keyword>
<keyword evidence="9" id="KW-0653">Protein transport</keyword>
<reference evidence="22" key="8">
    <citation type="journal article" date="2017" name="Cell Logist">
        <title>A plasmid library of full-length zebrafish rab proteins for in vivo cell biology.</title>
        <authorList>
            <person name="Hall T.E."/>
            <person name="Martel N."/>
            <person name="Lo H.P."/>
            <person name="Xiong Z."/>
            <person name="Parton R.G."/>
        </authorList>
    </citation>
    <scope>NUCLEOTIDE SEQUENCE</scope>
</reference>
<dbReference type="SMART" id="SM00173">
    <property type="entry name" value="RAS"/>
    <property type="match status" value="1"/>
</dbReference>
<protein>
    <recommendedName>
        <fullName evidence="18">Ras-related protein Rab-36</fullName>
        <ecNumber evidence="3">3.6.5.2</ecNumber>
    </recommendedName>
</protein>
<dbReference type="GO" id="GO:0005525">
    <property type="term" value="F:GTP binding"/>
    <property type="evidence" value="ECO:0000318"/>
    <property type="project" value="GO_Central"/>
</dbReference>
<evidence type="ECO:0000256" key="17">
    <source>
        <dbReference type="ARBA" id="ARBA00058763"/>
    </source>
</evidence>
<dbReference type="MINT" id="A0PJQ5"/>
<dbReference type="InterPro" id="IPR005225">
    <property type="entry name" value="Small_GTP-bd"/>
</dbReference>
<dbReference type="SMART" id="SM00176">
    <property type="entry name" value="RAN"/>
    <property type="match status" value="1"/>
</dbReference>
<dbReference type="SMART" id="SM00174">
    <property type="entry name" value="RHO"/>
    <property type="match status" value="1"/>
</dbReference>
<accession>A0A8N7UYG4</accession>
<dbReference type="Proteomes" id="UP000000437">
    <property type="component" value="Chromosome 10"/>
</dbReference>
<keyword evidence="13" id="KW-0449">Lipoprotein</keyword>
<gene>
    <name evidence="19 20 22 23" type="primary">rab36</name>
    <name evidence="22" type="synonym">zgc:158229</name>
</gene>
<dbReference type="GO" id="GO:0015031">
    <property type="term" value="P:protein transport"/>
    <property type="evidence" value="ECO:0007669"/>
    <property type="project" value="UniProtKB-KW"/>
</dbReference>
<evidence type="ECO:0000256" key="10">
    <source>
        <dbReference type="ARBA" id="ARBA00023034"/>
    </source>
</evidence>
<dbReference type="GeneID" id="780839"/>
<dbReference type="Ensembl" id="ENSDART00000038577.9">
    <property type="protein sequence ID" value="ENSDARP00000039309.6"/>
    <property type="gene ID" value="ENSDARG00000014058.11"/>
</dbReference>
<dbReference type="ZFIN" id="ZDB-GENE-040910-5">
    <property type="gene designation" value="rab36"/>
</dbReference>
<organism evidence="19">
    <name type="scientific">Danio rerio</name>
    <name type="common">Zebrafish</name>
    <name type="synonym">Brachydanio rerio</name>
    <dbReference type="NCBI Taxonomy" id="7955"/>
    <lineage>
        <taxon>Eukaryota</taxon>
        <taxon>Metazoa</taxon>
        <taxon>Chordata</taxon>
        <taxon>Craniata</taxon>
        <taxon>Vertebrata</taxon>
        <taxon>Euteleostomi</taxon>
        <taxon>Actinopterygii</taxon>
        <taxon>Neopterygii</taxon>
        <taxon>Teleostei</taxon>
        <taxon>Ostariophysi</taxon>
        <taxon>Cypriniformes</taxon>
        <taxon>Danionidae</taxon>
        <taxon>Danioninae</taxon>
        <taxon>Danio</taxon>
    </lineage>
</organism>
<dbReference type="GO" id="GO:0003924">
    <property type="term" value="F:GTPase activity"/>
    <property type="evidence" value="ECO:0000318"/>
    <property type="project" value="GO_Central"/>
</dbReference>
<keyword evidence="8" id="KW-0460">Magnesium</keyword>
<dbReference type="Gene3D" id="3.40.50.300">
    <property type="entry name" value="P-loop containing nucleotide triphosphate hydrolases"/>
    <property type="match status" value="1"/>
</dbReference>
<dbReference type="RefSeq" id="NP_001073128.1">
    <property type="nucleotide sequence ID" value="NM_001079660.1"/>
</dbReference>
<evidence type="ECO:0000256" key="1">
    <source>
        <dbReference type="ARBA" id="ARBA00001946"/>
    </source>
</evidence>
<dbReference type="Pfam" id="PF00071">
    <property type="entry name" value="Ras"/>
    <property type="match status" value="1"/>
</dbReference>
<sequence length="262" mass="29749">MQFSPPVSRDRIISAFPKCYNPQACLQMKDDWNVEAKVACQDRTTRLQGYDRFKMSKAVVVGDLNVGKTCLINRFCKDVFERDYKATIGVDFEIERFEMSGLPFSLQIWDTAGQEKFKCIASAYYRGAQVIITVFDMADIKTLENTKQWLLEAVRENEPDSCFVFLVGTKRDLLSTEECQRTERDAVKIAAEMNAEFWSVSSKTGENVQEFFFRVAALAFEDAVMKDLESGTTSSTQIGDGSILNDKTLEVTQEKPKKKSCC</sequence>
<dbReference type="PRINTS" id="PR00449">
    <property type="entry name" value="RASTRNSFRMNG"/>
</dbReference>
<evidence type="ECO:0000313" key="21">
    <source>
        <dbReference type="Proteomes" id="UP000000437"/>
    </source>
</evidence>
<keyword evidence="14" id="KW-0636">Prenylation</keyword>
<dbReference type="EMBL" id="BX324123">
    <property type="status" value="NOT_ANNOTATED_CDS"/>
    <property type="molecule type" value="Genomic_DNA"/>
</dbReference>
<dbReference type="AGR" id="ZFIN:ZDB-GENE-040910-5"/>